<dbReference type="Pfam" id="PF13407">
    <property type="entry name" value="Peripla_BP_4"/>
    <property type="match status" value="1"/>
</dbReference>
<proteinExistence type="inferred from homology"/>
<feature type="chain" id="PRO_5045552555" evidence="4">
    <location>
        <begin position="22"/>
        <end position="370"/>
    </location>
</feature>
<dbReference type="SUPFAM" id="SSF53822">
    <property type="entry name" value="Periplasmic binding protein-like I"/>
    <property type="match status" value="1"/>
</dbReference>
<dbReference type="EMBL" id="CP016043">
    <property type="protein sequence ID" value="AOV95856.1"/>
    <property type="molecule type" value="Genomic_DNA"/>
</dbReference>
<evidence type="ECO:0000256" key="2">
    <source>
        <dbReference type="ARBA" id="ARBA00007639"/>
    </source>
</evidence>
<evidence type="ECO:0000313" key="6">
    <source>
        <dbReference type="EMBL" id="AOV95856.1"/>
    </source>
</evidence>
<accession>A0ABM6EG85</accession>
<protein>
    <submittedName>
        <fullName evidence="6">Sugar ABC transporter substrate-binding protein</fullName>
    </submittedName>
</protein>
<dbReference type="Gene3D" id="3.40.50.2300">
    <property type="match status" value="2"/>
</dbReference>
<dbReference type="PANTHER" id="PTHR46847:SF1">
    <property type="entry name" value="D-ALLOSE-BINDING PERIPLASMIC PROTEIN-RELATED"/>
    <property type="match status" value="1"/>
</dbReference>
<feature type="domain" description="Periplasmic binding protein" evidence="5">
    <location>
        <begin position="62"/>
        <end position="309"/>
    </location>
</feature>
<sequence>MKRIFMATLFGVGLLYGSASTAETAETVVQQARQAVASASAPVREWDGPRSGPALVPAKRIIFIASDMKNGGVLGVKQGLEEAVAAVGWSLDTLDGAGSVKDQLAALNQAIARRPDGIVIGGWNPNVAKIPLKKARQQGIVLTAWHAQPTPGAIPEYGIFYNVTSDSNEVARVAAQYAVAASNGTARVLIFTDSLYQIALDKANAMKAVIEQCQGCRVVEFIDTPLADTANRMPGMTYSLLQKRGDNFEYALAINDLYFDFMAPALQSAGKGGIDQAPFNISAGDGSVSAYQRVRSGKAQVATVPEPLKLHGWQLVDEFNRAFAGASPSGYVTPAHLVTRDNIAFDGGQNNEFDPDNGYRQRYLALWGVQ</sequence>
<evidence type="ECO:0000313" key="7">
    <source>
        <dbReference type="Proteomes" id="UP000175893"/>
    </source>
</evidence>
<organism evidence="6 7">
    <name type="scientific">Edwardsiella hoshinae</name>
    <dbReference type="NCBI Taxonomy" id="93378"/>
    <lineage>
        <taxon>Bacteria</taxon>
        <taxon>Pseudomonadati</taxon>
        <taxon>Pseudomonadota</taxon>
        <taxon>Gammaproteobacteria</taxon>
        <taxon>Enterobacterales</taxon>
        <taxon>Hafniaceae</taxon>
        <taxon>Edwardsiella</taxon>
    </lineage>
</organism>
<reference evidence="6 7" key="1">
    <citation type="submission" date="2016-06" db="EMBL/GenBank/DDBJ databases">
        <title>Complete genome sequence of Edwardsiella hoshinae ATCC 35051.</title>
        <authorList>
            <person name="Reichley S.R."/>
            <person name="Waldbieser G.C."/>
            <person name="Lawrence M.L."/>
            <person name="Griffin M.J."/>
        </authorList>
    </citation>
    <scope>NUCLEOTIDE SEQUENCE [LARGE SCALE GENOMIC DNA]</scope>
    <source>
        <strain evidence="6 7">ATCC 35051</strain>
    </source>
</reference>
<comment type="similarity">
    <text evidence="2">Belongs to the bacterial solute-binding protein 2 family.</text>
</comment>
<comment type="subcellular location">
    <subcellularLocation>
        <location evidence="1">Cell envelope</location>
    </subcellularLocation>
</comment>
<dbReference type="InterPro" id="IPR028082">
    <property type="entry name" value="Peripla_BP_I"/>
</dbReference>
<evidence type="ECO:0000259" key="5">
    <source>
        <dbReference type="Pfam" id="PF13407"/>
    </source>
</evidence>
<dbReference type="PANTHER" id="PTHR46847">
    <property type="entry name" value="D-ALLOSE-BINDING PERIPLASMIC PROTEIN-RELATED"/>
    <property type="match status" value="1"/>
</dbReference>
<evidence type="ECO:0000256" key="4">
    <source>
        <dbReference type="SAM" id="SignalP"/>
    </source>
</evidence>
<keyword evidence="7" id="KW-1185">Reference proteome</keyword>
<keyword evidence="3 4" id="KW-0732">Signal</keyword>
<dbReference type="CDD" id="cd06315">
    <property type="entry name" value="PBP1_ABC_sugar_binding-like"/>
    <property type="match status" value="1"/>
</dbReference>
<feature type="signal peptide" evidence="4">
    <location>
        <begin position="1"/>
        <end position="21"/>
    </location>
</feature>
<dbReference type="RefSeq" id="WP_070244488.1">
    <property type="nucleotide sequence ID" value="NZ_CP016043.1"/>
</dbReference>
<dbReference type="Proteomes" id="UP000175893">
    <property type="component" value="Chromosome"/>
</dbReference>
<evidence type="ECO:0000256" key="1">
    <source>
        <dbReference type="ARBA" id="ARBA00004196"/>
    </source>
</evidence>
<evidence type="ECO:0000256" key="3">
    <source>
        <dbReference type="ARBA" id="ARBA00022729"/>
    </source>
</evidence>
<dbReference type="InterPro" id="IPR025997">
    <property type="entry name" value="SBP_2_dom"/>
</dbReference>
<gene>
    <name evidence="6" type="ORF">A9798_02090</name>
</gene>
<name>A0ABM6EG85_9GAMM</name>